<evidence type="ECO:0000259" key="1">
    <source>
        <dbReference type="Pfam" id="PF19419"/>
    </source>
</evidence>
<dbReference type="Pfam" id="PF19419">
    <property type="entry name" value="DUF5983"/>
    <property type="match status" value="1"/>
</dbReference>
<dbReference type="EMBL" id="BK059091">
    <property type="protein sequence ID" value="DAE28813.1"/>
    <property type="molecule type" value="Genomic_DNA"/>
</dbReference>
<sequence length="98" mass="11867">MFKTRRMPIYNYLDLSTAHIKEKTYKWLEEQIDKKTPSAIVYRKDAGLFVCVPPDMTEEWKVPDDLRYCLWCAYKYNCNWIIFDADAPVIDDLVQYEW</sequence>
<accession>A0A8S5RCL2</accession>
<proteinExistence type="predicted"/>
<feature type="domain" description="DUF5983" evidence="1">
    <location>
        <begin position="12"/>
        <end position="98"/>
    </location>
</feature>
<dbReference type="InterPro" id="IPR046025">
    <property type="entry name" value="DUF5983"/>
</dbReference>
<evidence type="ECO:0000313" key="2">
    <source>
        <dbReference type="EMBL" id="DAE28813.1"/>
    </source>
</evidence>
<organism evidence="2">
    <name type="scientific">virus sp. ctmTa7</name>
    <dbReference type="NCBI Taxonomy" id="2828255"/>
    <lineage>
        <taxon>Viruses</taxon>
    </lineage>
</organism>
<reference evidence="2" key="1">
    <citation type="journal article" date="2021" name="Proc. Natl. Acad. Sci. U.S.A.">
        <title>A Catalog of Tens of Thousands of Viruses from Human Metagenomes Reveals Hidden Associations with Chronic Diseases.</title>
        <authorList>
            <person name="Tisza M.J."/>
            <person name="Buck C.B."/>
        </authorList>
    </citation>
    <scope>NUCLEOTIDE SEQUENCE</scope>
    <source>
        <strain evidence="2">CtmTa7</strain>
    </source>
</reference>
<name>A0A8S5RCL2_9VIRU</name>
<protein>
    <recommendedName>
        <fullName evidence="1">DUF5983 domain-containing protein</fullName>
    </recommendedName>
</protein>